<name>A0A3B1E1M9_9ZZZZ</name>
<dbReference type="HAMAP" id="MF_01408">
    <property type="entry name" value="ThyX"/>
    <property type="match status" value="1"/>
</dbReference>
<dbReference type="GO" id="GO:0050797">
    <property type="term" value="F:thymidylate synthase (FAD) activity"/>
    <property type="evidence" value="ECO:0007669"/>
    <property type="project" value="UniProtKB-EC"/>
</dbReference>
<dbReference type="PROSITE" id="PS51331">
    <property type="entry name" value="THYX"/>
    <property type="match status" value="1"/>
</dbReference>
<dbReference type="SUPFAM" id="SSF69796">
    <property type="entry name" value="Thymidylate synthase-complementing protein Thy1"/>
    <property type="match status" value="1"/>
</dbReference>
<dbReference type="GO" id="GO:0050660">
    <property type="term" value="F:flavin adenine dinucleotide binding"/>
    <property type="evidence" value="ECO:0007669"/>
    <property type="project" value="InterPro"/>
</dbReference>
<dbReference type="InterPro" id="IPR003669">
    <property type="entry name" value="Thymidylate_synthase_ThyX"/>
</dbReference>
<reference evidence="2" key="1">
    <citation type="submission" date="2018-06" db="EMBL/GenBank/DDBJ databases">
        <authorList>
            <person name="Zhirakovskaya E."/>
        </authorList>
    </citation>
    <scope>NUCLEOTIDE SEQUENCE</scope>
</reference>
<evidence type="ECO:0000256" key="1">
    <source>
        <dbReference type="SAM" id="MobiDB-lite"/>
    </source>
</evidence>
<protein>
    <submittedName>
        <fullName evidence="2">Thymidylate synthase ThyX</fullName>
        <ecNumber evidence="2">2.1.1.148</ecNumber>
    </submittedName>
</protein>
<dbReference type="PANTHER" id="PTHR34934">
    <property type="entry name" value="FLAVIN-DEPENDENT THYMIDYLATE SYNTHASE"/>
    <property type="match status" value="1"/>
</dbReference>
<dbReference type="AlphaFoldDB" id="A0A3B1E1M9"/>
<dbReference type="GO" id="GO:0032259">
    <property type="term" value="P:methylation"/>
    <property type="evidence" value="ECO:0007669"/>
    <property type="project" value="UniProtKB-KW"/>
</dbReference>
<dbReference type="GO" id="GO:0070402">
    <property type="term" value="F:NADPH binding"/>
    <property type="evidence" value="ECO:0007669"/>
    <property type="project" value="TreeGrafter"/>
</dbReference>
<keyword evidence="2" id="KW-0489">Methyltransferase</keyword>
<dbReference type="GO" id="GO:0006231">
    <property type="term" value="P:dTMP biosynthetic process"/>
    <property type="evidence" value="ECO:0007669"/>
    <property type="project" value="InterPro"/>
</dbReference>
<gene>
    <name evidence="2" type="ORF">MNBD_PLANCTO03-597</name>
</gene>
<dbReference type="NCBIfam" id="TIGR02170">
    <property type="entry name" value="thyX"/>
    <property type="match status" value="1"/>
</dbReference>
<proteinExistence type="inferred from homology"/>
<dbReference type="Pfam" id="PF02511">
    <property type="entry name" value="Thy1"/>
    <property type="match status" value="1"/>
</dbReference>
<keyword evidence="2" id="KW-0808">Transferase</keyword>
<dbReference type="EMBL" id="UOGK01000201">
    <property type="protein sequence ID" value="VAX39145.1"/>
    <property type="molecule type" value="Genomic_DNA"/>
</dbReference>
<dbReference type="CDD" id="cd20175">
    <property type="entry name" value="ThyX"/>
    <property type="match status" value="1"/>
</dbReference>
<organism evidence="2">
    <name type="scientific">hydrothermal vent metagenome</name>
    <dbReference type="NCBI Taxonomy" id="652676"/>
    <lineage>
        <taxon>unclassified sequences</taxon>
        <taxon>metagenomes</taxon>
        <taxon>ecological metagenomes</taxon>
    </lineage>
</organism>
<dbReference type="InterPro" id="IPR036098">
    <property type="entry name" value="Thymidylate_synthase_ThyX_sf"/>
</dbReference>
<dbReference type="EC" id="2.1.1.148" evidence="2"/>
<feature type="region of interest" description="Disordered" evidence="1">
    <location>
        <begin position="1"/>
        <end position="23"/>
    </location>
</feature>
<sequence>MSDTSIEPKPAATTTPPIDRQLPDTPLVDVMAGALRHQLPVLDHGFIALVDVMPRLVPAPAAGSSPTADSAIVQAARVSYGQGTKKTSEDRSLIRYLLRHRHTTPFEMVEFKFHVAMPIFVARQWIRHRTANVNEYSARYSILPDRFYRPTLDEVRKQSRANNQGGDERFKTDEAAEVSTAQEFLDYLADVETLYPRYEKLTEKGVSRELARMGLPVSIYTEWYWKCDLHNILRFLSLRMDSHAQEEIQAYARAMHDLIEPIVPITMEAWRDYAFESMHLTRLEVEAIRSLESGSDGSLATKNRREQAEWDTKRAKLGL</sequence>
<evidence type="ECO:0000313" key="2">
    <source>
        <dbReference type="EMBL" id="VAX39145.1"/>
    </source>
</evidence>
<dbReference type="Gene3D" id="3.30.1360.170">
    <property type="match status" value="1"/>
</dbReference>
<dbReference type="PANTHER" id="PTHR34934:SF1">
    <property type="entry name" value="FLAVIN-DEPENDENT THYMIDYLATE SYNTHASE"/>
    <property type="match status" value="1"/>
</dbReference>
<dbReference type="GO" id="GO:0004799">
    <property type="term" value="F:thymidylate synthase activity"/>
    <property type="evidence" value="ECO:0007669"/>
    <property type="project" value="TreeGrafter"/>
</dbReference>
<accession>A0A3B1E1M9</accession>